<reference evidence="1 2" key="1">
    <citation type="submission" date="2019-04" db="EMBL/GenBank/DDBJ databases">
        <title>Microbes associate with the intestines of laboratory mice.</title>
        <authorList>
            <person name="Navarre W."/>
            <person name="Wong E."/>
            <person name="Huang K.C."/>
            <person name="Tropini C."/>
            <person name="Ng K."/>
            <person name="Yu B."/>
        </authorList>
    </citation>
    <scope>NUCLEOTIDE SEQUENCE [LARGE SCALE GENOMIC DNA]</scope>
    <source>
        <strain evidence="1 2">NM48_B13</strain>
    </source>
</reference>
<dbReference type="AlphaFoldDB" id="A0A4V5KK39"/>
<dbReference type="InterPro" id="IPR007358">
    <property type="entry name" value="Nucleoid_associated_NdpA"/>
</dbReference>
<sequence length="353" mass="38990">MRINNAILHVFDFVSCVNVFAQVEMDLGDKTAKRYVTSQARKAVSNLESHRGTFAENSLFAEELRAYFRGERDFVGLSQQIGEFLLGELSRMEKTPSCDLLVVDFEGDVEQTVGPMTDEEAEAAFKAEGQRYLAVLLLESRPAYMHEVGATDFGDTATTVSRHHAILPNPSQKVASFALIEADSLAVRFCDKEREIAGEKRLIIPEGLLQCSIEASSKEVFEAVATVVEEVAEEYGANSAVAVAKAKSYVAERAGEEERIDAAELGREVFADEPVCQEHFARAVNEGTIPEQVVVEKAVAKRVAKSHKIRTDTGIELTFPVEYGENPEFIEFFSTPDGRIEIALKNIGSIENR</sequence>
<organism evidence="1 2">
    <name type="scientific">Parvibacter caecicola</name>
    <dbReference type="NCBI Taxonomy" id="747645"/>
    <lineage>
        <taxon>Bacteria</taxon>
        <taxon>Bacillati</taxon>
        <taxon>Actinomycetota</taxon>
        <taxon>Coriobacteriia</taxon>
        <taxon>Coriobacteriales</taxon>
        <taxon>Coriobacteriaceae</taxon>
        <taxon>Parvibacter</taxon>
    </lineage>
</organism>
<keyword evidence="2" id="KW-1185">Reference proteome</keyword>
<dbReference type="OrthoDB" id="3171075at2"/>
<evidence type="ECO:0000313" key="1">
    <source>
        <dbReference type="EMBL" id="TJW12077.1"/>
    </source>
</evidence>
<proteinExistence type="predicted"/>
<protein>
    <submittedName>
        <fullName evidence="1">Nucleoid-associated protein</fullName>
    </submittedName>
</protein>
<gene>
    <name evidence="1" type="ORF">E5982_00250</name>
</gene>
<dbReference type="GO" id="GO:0009295">
    <property type="term" value="C:nucleoid"/>
    <property type="evidence" value="ECO:0007669"/>
    <property type="project" value="InterPro"/>
</dbReference>
<accession>A0A4V5KK39</accession>
<evidence type="ECO:0000313" key="2">
    <source>
        <dbReference type="Proteomes" id="UP000309454"/>
    </source>
</evidence>
<comment type="caution">
    <text evidence="1">The sequence shown here is derived from an EMBL/GenBank/DDBJ whole genome shotgun (WGS) entry which is preliminary data.</text>
</comment>
<name>A0A4V5KK39_9ACTN</name>
<dbReference type="Proteomes" id="UP000309454">
    <property type="component" value="Unassembled WGS sequence"/>
</dbReference>
<dbReference type="EMBL" id="SSTM01000001">
    <property type="protein sequence ID" value="TJW12077.1"/>
    <property type="molecule type" value="Genomic_DNA"/>
</dbReference>
<dbReference type="RefSeq" id="WP_136845054.1">
    <property type="nucleotide sequence ID" value="NZ_CANPEU010000001.1"/>
</dbReference>
<dbReference type="Pfam" id="PF04245">
    <property type="entry name" value="NA37"/>
    <property type="match status" value="1"/>
</dbReference>